<organism evidence="10 12">
    <name type="scientific">Frigoribacterium faeni</name>
    <dbReference type="NCBI Taxonomy" id="145483"/>
    <lineage>
        <taxon>Bacteria</taxon>
        <taxon>Bacillati</taxon>
        <taxon>Actinomycetota</taxon>
        <taxon>Actinomycetes</taxon>
        <taxon>Micrococcales</taxon>
        <taxon>Microbacteriaceae</taxon>
        <taxon>Frigoribacterium</taxon>
    </lineage>
</organism>
<evidence type="ECO:0000259" key="8">
    <source>
        <dbReference type="PROSITE" id="PS50928"/>
    </source>
</evidence>
<feature type="transmembrane region" description="Helical" evidence="7">
    <location>
        <begin position="177"/>
        <end position="197"/>
    </location>
</feature>
<accession>A0A7W3PHD7</accession>
<dbReference type="InterPro" id="IPR000515">
    <property type="entry name" value="MetI-like"/>
</dbReference>
<evidence type="ECO:0000256" key="7">
    <source>
        <dbReference type="RuleBase" id="RU363032"/>
    </source>
</evidence>
<dbReference type="Proteomes" id="UP000522688">
    <property type="component" value="Unassembled WGS sequence"/>
</dbReference>
<evidence type="ECO:0000256" key="2">
    <source>
        <dbReference type="ARBA" id="ARBA00022448"/>
    </source>
</evidence>
<dbReference type="PROSITE" id="PS50928">
    <property type="entry name" value="ABC_TM1"/>
    <property type="match status" value="1"/>
</dbReference>
<dbReference type="Proteomes" id="UP000321154">
    <property type="component" value="Unassembled WGS sequence"/>
</dbReference>
<feature type="transmembrane region" description="Helical" evidence="7">
    <location>
        <begin position="235"/>
        <end position="257"/>
    </location>
</feature>
<comment type="caution">
    <text evidence="10">The sequence shown here is derived from an EMBL/GenBank/DDBJ whole genome shotgun (WGS) entry which is preliminary data.</text>
</comment>
<reference evidence="9 11" key="1">
    <citation type="submission" date="2019-07" db="EMBL/GenBank/DDBJ databases">
        <title>Whole genome shotgun sequence of Frigoribacterium faeni NBRC 103066.</title>
        <authorList>
            <person name="Hosoyama A."/>
            <person name="Uohara A."/>
            <person name="Ohji S."/>
            <person name="Ichikawa N."/>
        </authorList>
    </citation>
    <scope>NUCLEOTIDE SEQUENCE [LARGE SCALE GENOMIC DNA]</scope>
    <source>
        <strain evidence="9 11">NBRC 103066</strain>
    </source>
</reference>
<feature type="domain" description="ABC transmembrane type-1" evidence="8">
    <location>
        <begin position="99"/>
        <end position="300"/>
    </location>
</feature>
<evidence type="ECO:0000256" key="5">
    <source>
        <dbReference type="ARBA" id="ARBA00022989"/>
    </source>
</evidence>
<dbReference type="GO" id="GO:0055085">
    <property type="term" value="P:transmembrane transport"/>
    <property type="evidence" value="ECO:0007669"/>
    <property type="project" value="InterPro"/>
</dbReference>
<dbReference type="GO" id="GO:0005886">
    <property type="term" value="C:plasma membrane"/>
    <property type="evidence" value="ECO:0007669"/>
    <property type="project" value="UniProtKB-SubCell"/>
</dbReference>
<evidence type="ECO:0000313" key="11">
    <source>
        <dbReference type="Proteomes" id="UP000321154"/>
    </source>
</evidence>
<dbReference type="SUPFAM" id="SSF161098">
    <property type="entry name" value="MetI-like"/>
    <property type="match status" value="1"/>
</dbReference>
<dbReference type="InterPro" id="IPR035906">
    <property type="entry name" value="MetI-like_sf"/>
</dbReference>
<keyword evidence="4 7" id="KW-0812">Transmembrane</keyword>
<keyword evidence="2 7" id="KW-0813">Transport</keyword>
<evidence type="ECO:0000256" key="1">
    <source>
        <dbReference type="ARBA" id="ARBA00004651"/>
    </source>
</evidence>
<dbReference type="EMBL" id="JACGWW010000001">
    <property type="protein sequence ID" value="MBA8811903.1"/>
    <property type="molecule type" value="Genomic_DNA"/>
</dbReference>
<feature type="transmembrane region" description="Helical" evidence="7">
    <location>
        <begin position="12"/>
        <end position="31"/>
    </location>
</feature>
<dbReference type="Gene3D" id="1.10.3720.10">
    <property type="entry name" value="MetI-like"/>
    <property type="match status" value="1"/>
</dbReference>
<dbReference type="RefSeq" id="WP_208720941.1">
    <property type="nucleotide sequence ID" value="NZ_BAAAHR010000010.1"/>
</dbReference>
<comment type="subcellular location">
    <subcellularLocation>
        <location evidence="1 7">Cell membrane</location>
        <topology evidence="1 7">Multi-pass membrane protein</topology>
    </subcellularLocation>
</comment>
<keyword evidence="6 7" id="KW-0472">Membrane</keyword>
<evidence type="ECO:0000256" key="3">
    <source>
        <dbReference type="ARBA" id="ARBA00022475"/>
    </source>
</evidence>
<keyword evidence="5 7" id="KW-1133">Transmembrane helix</keyword>
<dbReference type="AlphaFoldDB" id="A0A7W3PHD7"/>
<evidence type="ECO:0000256" key="6">
    <source>
        <dbReference type="ARBA" id="ARBA00023136"/>
    </source>
</evidence>
<dbReference type="EMBL" id="BJUV01000047">
    <property type="protein sequence ID" value="GEK84639.1"/>
    <property type="molecule type" value="Genomic_DNA"/>
</dbReference>
<evidence type="ECO:0000313" key="9">
    <source>
        <dbReference type="EMBL" id="GEK84639.1"/>
    </source>
</evidence>
<dbReference type="PANTHER" id="PTHR43163">
    <property type="entry name" value="DIPEPTIDE TRANSPORT SYSTEM PERMEASE PROTEIN DPPB-RELATED"/>
    <property type="match status" value="1"/>
</dbReference>
<dbReference type="Pfam" id="PF00528">
    <property type="entry name" value="BPD_transp_1"/>
    <property type="match status" value="1"/>
</dbReference>
<gene>
    <name evidence="10" type="ORF">FB463_000127</name>
    <name evidence="9" type="ORF">FFA01_29480</name>
</gene>
<comment type="similarity">
    <text evidence="7">Belongs to the binding-protein-dependent transport system permease family.</text>
</comment>
<name>A0A7W3PHD7_9MICO</name>
<sequence>MAAVTVLRRVGQSVLVVALTYTLVFATLFVLPGDPIANRITSPINPLPETAVQPLLEYYRFDRSPVEQYLTSIGRLLSGDLGFSLTSGRPVADLLGQAIAETAVLALTAFVLAVLLALGIALLAVFAPLRGVRNAARAVPGLFLSTPSFLVGFLLLQVFAFQLGWVSSVRDQGFASVVLPALTLAIGVSGTITQVLIQGLDKASREPFVTVLRAKGVSEPRLVVGHVVKNGSIPALTLVGLTIGELLAGAVVVETVFSRTGVGFITQQAVRDQDTPLILAVVVLVSTVFVLVNLATDLLYPLIDPRISLEPTRASRAIRRRATDAARPPKRTARTA</sequence>
<evidence type="ECO:0000313" key="10">
    <source>
        <dbReference type="EMBL" id="MBA8811903.1"/>
    </source>
</evidence>
<keyword evidence="11" id="KW-1185">Reference proteome</keyword>
<evidence type="ECO:0000256" key="4">
    <source>
        <dbReference type="ARBA" id="ARBA00022692"/>
    </source>
</evidence>
<keyword evidence="3" id="KW-1003">Cell membrane</keyword>
<feature type="transmembrane region" description="Helical" evidence="7">
    <location>
        <begin position="103"/>
        <end position="129"/>
    </location>
</feature>
<protein>
    <submittedName>
        <fullName evidence="9">ABC transporter permease</fullName>
    </submittedName>
    <submittedName>
        <fullName evidence="10">Peptide/nickel transport system permease protein</fullName>
    </submittedName>
</protein>
<dbReference type="PANTHER" id="PTHR43163:SF6">
    <property type="entry name" value="DIPEPTIDE TRANSPORT SYSTEM PERMEASE PROTEIN DPPB-RELATED"/>
    <property type="match status" value="1"/>
</dbReference>
<proteinExistence type="inferred from homology"/>
<evidence type="ECO:0000313" key="12">
    <source>
        <dbReference type="Proteomes" id="UP000522688"/>
    </source>
</evidence>
<reference evidence="10 12" key="2">
    <citation type="submission" date="2020-07" db="EMBL/GenBank/DDBJ databases">
        <title>Sequencing the genomes of 1000 actinobacteria strains.</title>
        <authorList>
            <person name="Klenk H.-P."/>
        </authorList>
    </citation>
    <scope>NUCLEOTIDE SEQUENCE [LARGE SCALE GENOMIC DNA]</scope>
    <source>
        <strain evidence="10 12">DSM 10309</strain>
    </source>
</reference>
<feature type="transmembrane region" description="Helical" evidence="7">
    <location>
        <begin position="277"/>
        <end position="300"/>
    </location>
</feature>
<feature type="transmembrane region" description="Helical" evidence="7">
    <location>
        <begin position="141"/>
        <end position="165"/>
    </location>
</feature>